<dbReference type="InterPro" id="IPR016024">
    <property type="entry name" value="ARM-type_fold"/>
</dbReference>
<dbReference type="Proteomes" id="UP000317550">
    <property type="component" value="Chromosome"/>
</dbReference>
<keyword evidence="3" id="KW-1185">Reference proteome</keyword>
<proteinExistence type="predicted"/>
<dbReference type="AlphaFoldDB" id="A0A516SLQ5"/>
<dbReference type="InterPro" id="IPR011989">
    <property type="entry name" value="ARM-like"/>
</dbReference>
<evidence type="ECO:0000256" key="1">
    <source>
        <dbReference type="SAM" id="SignalP"/>
    </source>
</evidence>
<reference evidence="3" key="1">
    <citation type="submission" date="2019-07" db="EMBL/GenBank/DDBJ databases">
        <title>Chitinimonas sp. nov., isolated from Ny-Alesund, arctica soil.</title>
        <authorList>
            <person name="Xu Q."/>
            <person name="Peng F."/>
        </authorList>
    </citation>
    <scope>NUCLEOTIDE SEQUENCE [LARGE SCALE GENOMIC DNA]</scope>
    <source>
        <strain evidence="3">R3-44</strain>
    </source>
</reference>
<organism evidence="2 3">
    <name type="scientific">Chitinimonas arctica</name>
    <dbReference type="NCBI Taxonomy" id="2594795"/>
    <lineage>
        <taxon>Bacteria</taxon>
        <taxon>Pseudomonadati</taxon>
        <taxon>Pseudomonadota</taxon>
        <taxon>Betaproteobacteria</taxon>
        <taxon>Neisseriales</taxon>
        <taxon>Chitinibacteraceae</taxon>
        <taxon>Chitinimonas</taxon>
    </lineage>
</organism>
<evidence type="ECO:0008006" key="4">
    <source>
        <dbReference type="Google" id="ProtNLM"/>
    </source>
</evidence>
<feature type="signal peptide" evidence="1">
    <location>
        <begin position="1"/>
        <end position="26"/>
    </location>
</feature>
<evidence type="ECO:0000313" key="3">
    <source>
        <dbReference type="Proteomes" id="UP000317550"/>
    </source>
</evidence>
<dbReference type="SUPFAM" id="SSF48371">
    <property type="entry name" value="ARM repeat"/>
    <property type="match status" value="1"/>
</dbReference>
<protein>
    <recommendedName>
        <fullName evidence="4">HEAT repeat domain-containing protein</fullName>
    </recommendedName>
</protein>
<keyword evidence="1" id="KW-0732">Signal</keyword>
<feature type="chain" id="PRO_5021701323" description="HEAT repeat domain-containing protein" evidence="1">
    <location>
        <begin position="27"/>
        <end position="338"/>
    </location>
</feature>
<accession>A0A516SLQ5</accession>
<dbReference type="Gene3D" id="1.25.10.10">
    <property type="entry name" value="Leucine-rich Repeat Variant"/>
    <property type="match status" value="1"/>
</dbReference>
<dbReference type="KEGG" id="cari:FNU76_22910"/>
<evidence type="ECO:0000313" key="2">
    <source>
        <dbReference type="EMBL" id="QDQ28968.1"/>
    </source>
</evidence>
<name>A0A516SLQ5_9NEIS</name>
<gene>
    <name evidence="2" type="ORF">FNU76_22910</name>
</gene>
<dbReference type="RefSeq" id="WP_144280350.1">
    <property type="nucleotide sequence ID" value="NZ_CP041730.1"/>
</dbReference>
<sequence length="338" mass="37254">MRTYSTSYVASFAALAASMGFGTAWAVKDGSPSPLTIESKAVPPFLPEAPVAQPIVQRIQHAVVRATRGVPTSFEDALNRALAAHRDDPDPEAWNTLMQTLQTDATARMQVMRRLTQEPDAEMRDRLQTLLNGNAAPDVQAFAVRLASSNNITQRREGFGLMASLPHTAESYRLVAQTLEQEQDPSVLSGALLNLMQPGIIEPAESRAMVERVRNLTQHSDPNIRATSLMALLQWNKSGETLTPNVNQGLADSAPQVRQVALDMIISGNIRSEGFKAPLFNILRNANEDPSIRLGSLYALNYFTLSNAEYASYEQLRPEIDRLTQEKKMSEKTAMLPH</sequence>
<dbReference type="EMBL" id="CP041730">
    <property type="protein sequence ID" value="QDQ28968.1"/>
    <property type="molecule type" value="Genomic_DNA"/>
</dbReference>